<keyword evidence="7" id="KW-1185">Reference proteome</keyword>
<dbReference type="PANTHER" id="PTHR35814:SF1">
    <property type="entry name" value="GLUTATHIONE S-TRANSFERASE-RELATED"/>
    <property type="match status" value="1"/>
</dbReference>
<dbReference type="KEGG" id="bgoe:IFJ75_09665"/>
<feature type="transmembrane region" description="Helical" evidence="5">
    <location>
        <begin position="114"/>
        <end position="137"/>
    </location>
</feature>
<evidence type="ECO:0000313" key="7">
    <source>
        <dbReference type="Proteomes" id="UP000663918"/>
    </source>
</evidence>
<gene>
    <name evidence="6" type="ORF">IFJ75_09665</name>
</gene>
<reference evidence="6" key="1">
    <citation type="submission" date="2020-09" db="EMBL/GenBank/DDBJ databases">
        <title>Brevundimonas sp. LVF2 isolated from a puddle in Goettingen, Germany.</title>
        <authorList>
            <person name="Friedrich I."/>
            <person name="Klassen A."/>
            <person name="Hannes N."/>
            <person name="Schneider D."/>
            <person name="Hertel R."/>
            <person name="Daniel R."/>
        </authorList>
    </citation>
    <scope>NUCLEOTIDE SEQUENCE</scope>
    <source>
        <strain evidence="6">LVF2</strain>
    </source>
</reference>
<dbReference type="InterPro" id="IPR001129">
    <property type="entry name" value="Membr-assoc_MAPEG"/>
</dbReference>
<sequence>MSVMDAIHAAGLWTGLCILLLLVLSGLTSASRRRHKVSIGDGGKAEVIAAGRAFGNAAEYMPIALIALALMTFSGFQVWTIHAVGGSFFLGRILHAWGMFVTREGKPPAVQRMAGMLLTYVPLLGAAGALIWCFASSF</sequence>
<protein>
    <submittedName>
        <fullName evidence="6">MAPEG family protein</fullName>
    </submittedName>
</protein>
<feature type="transmembrane region" description="Helical" evidence="5">
    <location>
        <begin position="6"/>
        <end position="27"/>
    </location>
</feature>
<proteinExistence type="predicted"/>
<feature type="transmembrane region" description="Helical" evidence="5">
    <location>
        <begin position="85"/>
        <end position="102"/>
    </location>
</feature>
<evidence type="ECO:0000313" key="6">
    <source>
        <dbReference type="EMBL" id="QTC93287.1"/>
    </source>
</evidence>
<evidence type="ECO:0000256" key="4">
    <source>
        <dbReference type="ARBA" id="ARBA00023136"/>
    </source>
</evidence>
<dbReference type="Gene3D" id="1.20.120.550">
    <property type="entry name" value="Membrane associated eicosanoid/glutathione metabolism-like domain"/>
    <property type="match status" value="1"/>
</dbReference>
<dbReference type="InterPro" id="IPR023352">
    <property type="entry name" value="MAPEG-like_dom_sf"/>
</dbReference>
<dbReference type="Proteomes" id="UP000663918">
    <property type="component" value="Chromosome"/>
</dbReference>
<accession>A0A975C5K3</accession>
<evidence type="ECO:0000256" key="1">
    <source>
        <dbReference type="ARBA" id="ARBA00004370"/>
    </source>
</evidence>
<evidence type="ECO:0000256" key="5">
    <source>
        <dbReference type="SAM" id="Phobius"/>
    </source>
</evidence>
<organism evidence="6 7">
    <name type="scientific">Brevundimonas goettingensis</name>
    <dbReference type="NCBI Taxonomy" id="2774190"/>
    <lineage>
        <taxon>Bacteria</taxon>
        <taxon>Pseudomonadati</taxon>
        <taxon>Pseudomonadota</taxon>
        <taxon>Alphaproteobacteria</taxon>
        <taxon>Caulobacterales</taxon>
        <taxon>Caulobacteraceae</taxon>
        <taxon>Brevundimonas</taxon>
    </lineage>
</organism>
<comment type="subcellular location">
    <subcellularLocation>
        <location evidence="1">Membrane</location>
    </subcellularLocation>
</comment>
<dbReference type="SUPFAM" id="SSF161084">
    <property type="entry name" value="MAPEG domain-like"/>
    <property type="match status" value="1"/>
</dbReference>
<keyword evidence="3 5" id="KW-1133">Transmembrane helix</keyword>
<keyword evidence="2 5" id="KW-0812">Transmembrane</keyword>
<evidence type="ECO:0000256" key="3">
    <source>
        <dbReference type="ARBA" id="ARBA00022989"/>
    </source>
</evidence>
<dbReference type="PANTHER" id="PTHR35814">
    <property type="match status" value="1"/>
</dbReference>
<dbReference type="AlphaFoldDB" id="A0A975C5K3"/>
<dbReference type="Pfam" id="PF01124">
    <property type="entry name" value="MAPEG"/>
    <property type="match status" value="1"/>
</dbReference>
<name>A0A975C5K3_9CAUL</name>
<keyword evidence="4 5" id="KW-0472">Membrane</keyword>
<evidence type="ECO:0000256" key="2">
    <source>
        <dbReference type="ARBA" id="ARBA00022692"/>
    </source>
</evidence>
<dbReference type="GO" id="GO:0016020">
    <property type="term" value="C:membrane"/>
    <property type="evidence" value="ECO:0007669"/>
    <property type="project" value="UniProtKB-SubCell"/>
</dbReference>
<dbReference type="EMBL" id="CP062222">
    <property type="protein sequence ID" value="QTC93287.1"/>
    <property type="molecule type" value="Genomic_DNA"/>
</dbReference>
<feature type="transmembrane region" description="Helical" evidence="5">
    <location>
        <begin position="60"/>
        <end position="79"/>
    </location>
</feature>